<keyword evidence="2 3" id="KW-0975">Bacterial flagellum</keyword>
<dbReference type="GO" id="GO:0009288">
    <property type="term" value="C:bacterial-type flagellum"/>
    <property type="evidence" value="ECO:0007669"/>
    <property type="project" value="UniProtKB-SubCell"/>
</dbReference>
<comment type="similarity">
    <text evidence="1 3">Belongs to the bacterial flagellin family.</text>
</comment>
<dbReference type="PANTHER" id="PTHR42792:SF2">
    <property type="entry name" value="FLAGELLIN"/>
    <property type="match status" value="1"/>
</dbReference>
<sequence length="852" mass="92114">MSLQPYNHAHSLSSMNSLNIHQTPLKNALERISSGMRINRSSDDASGMAISEKMRSQIHGIDRAIRNSQDGISLIQTAEGALQETSAILQRMRELSVQASNGSLNSGDRQEIQREVDQLRDEIDRISTATEFNTKKLLNGDATAAWKSTDPDRINAVVRDRVATGNYRIDTMARVGQNQILKSNIMALQSGAFAGDILTNGTMLGDVANESGVVGVAAASELRTGMGDERMYKVNVAAASAGAEFVSGMPPEIFSVVGDIGSIMGYYQQPGSQFQVRGTEDTATTTLTTGETVMSSGINMTPGVHGYLEVEFLAGLHFEDEDNGDATVFPEGARVRFIDVKTGNRGEWAFAELNKNDAYLDLDTNSVRGWSTLTSGGQVPVGNIFDATDDEDNRLYFGHGDRVQAGDKMLLSLDAGMNLQGTMTIGAGALKVDERFVDGDIEREIRGAHYVTYTANGLQNMDLEDGNKYLDYYLPQLDETTGALNVGSITLDMRASVDGTMVDELVPVELRGEGQMVSTYTRLEDIEAFVTADGIDTFEHPQRITLYANSRRTDVVLNGHDTVRDMVDKFTHAITHKTDGLAINLDNVAINKHVADFVGRGEGVAESDNAVEGTLLLRSLFNGAQGAISMVADQKVIDSLNLHELQSAKENEYAVEVYDAHRGVQVGSALVADGTMSNVIAGVDVNIEGNIGVYASWNESERTISFEAGRQKTSTYLSIVDTALRFHVGPNDEHSVAMNISQMDARSLGVDNLVMISPESASSAIGSIEKALELVSTERSRLGAIGNRLDHTVDSLSVAEENLQSAESRIRDADIANEISTMTSKQVLSEAARAMLAQGNQLPRGLIQLLNN</sequence>
<feature type="coiled-coil region" evidence="4">
    <location>
        <begin position="789"/>
        <end position="816"/>
    </location>
</feature>
<evidence type="ECO:0000313" key="7">
    <source>
        <dbReference type="EMBL" id="MBB5022063.1"/>
    </source>
</evidence>
<dbReference type="Pfam" id="PF00669">
    <property type="entry name" value="Flagellin_N"/>
    <property type="match status" value="1"/>
</dbReference>
<evidence type="ECO:0000259" key="6">
    <source>
        <dbReference type="Pfam" id="PF00700"/>
    </source>
</evidence>
<feature type="domain" description="Flagellin N-terminal" evidence="5">
    <location>
        <begin position="10"/>
        <end position="142"/>
    </location>
</feature>
<evidence type="ECO:0000259" key="5">
    <source>
        <dbReference type="Pfam" id="PF00669"/>
    </source>
</evidence>
<name>A0A7W7Y4Q4_9BACT</name>
<dbReference type="Proteomes" id="UP000528322">
    <property type="component" value="Unassembled WGS sequence"/>
</dbReference>
<dbReference type="PANTHER" id="PTHR42792">
    <property type="entry name" value="FLAGELLIN"/>
    <property type="match status" value="1"/>
</dbReference>
<dbReference type="Pfam" id="PF00700">
    <property type="entry name" value="Flagellin_C"/>
    <property type="match status" value="1"/>
</dbReference>
<dbReference type="InterPro" id="IPR001029">
    <property type="entry name" value="Flagellin_N"/>
</dbReference>
<comment type="caution">
    <text evidence="7">The sequence shown here is derived from an EMBL/GenBank/DDBJ whole genome shotgun (WGS) entry which is preliminary data.</text>
</comment>
<organism evidence="7 8">
    <name type="scientific">Desulfurispira natronophila</name>
    <dbReference type="NCBI Taxonomy" id="682562"/>
    <lineage>
        <taxon>Bacteria</taxon>
        <taxon>Pseudomonadati</taxon>
        <taxon>Chrysiogenota</taxon>
        <taxon>Chrysiogenia</taxon>
        <taxon>Chrysiogenales</taxon>
        <taxon>Chrysiogenaceae</taxon>
        <taxon>Desulfurispira</taxon>
    </lineage>
</organism>
<dbReference type="Gene3D" id="1.20.1330.10">
    <property type="entry name" value="f41 fragment of flagellin, N-terminal domain"/>
    <property type="match status" value="2"/>
</dbReference>
<comment type="function">
    <text evidence="3">Flagellin is the subunit protein which polymerizes to form the filaments of bacterial flagella.</text>
</comment>
<dbReference type="EMBL" id="JACHID010000007">
    <property type="protein sequence ID" value="MBB5022063.1"/>
    <property type="molecule type" value="Genomic_DNA"/>
</dbReference>
<dbReference type="GO" id="GO:0005198">
    <property type="term" value="F:structural molecule activity"/>
    <property type="evidence" value="ECO:0007669"/>
    <property type="project" value="UniProtKB-UniRule"/>
</dbReference>
<protein>
    <recommendedName>
        <fullName evidence="3">Flagellin</fullName>
    </recommendedName>
</protein>
<evidence type="ECO:0000256" key="2">
    <source>
        <dbReference type="ARBA" id="ARBA00023143"/>
    </source>
</evidence>
<evidence type="ECO:0000313" key="8">
    <source>
        <dbReference type="Proteomes" id="UP000528322"/>
    </source>
</evidence>
<evidence type="ECO:0000256" key="1">
    <source>
        <dbReference type="ARBA" id="ARBA00005709"/>
    </source>
</evidence>
<dbReference type="InterPro" id="IPR042187">
    <property type="entry name" value="Flagellin_C_sub2"/>
</dbReference>
<evidence type="ECO:0000256" key="4">
    <source>
        <dbReference type="SAM" id="Coils"/>
    </source>
</evidence>
<dbReference type="AlphaFoldDB" id="A0A7W7Y4Q4"/>
<accession>A0A7W7Y4Q4</accession>
<dbReference type="PRINTS" id="PR00207">
    <property type="entry name" value="FLAGELLIN"/>
</dbReference>
<keyword evidence="7" id="KW-0966">Cell projection</keyword>
<proteinExistence type="inferred from homology"/>
<dbReference type="GO" id="GO:0005576">
    <property type="term" value="C:extracellular region"/>
    <property type="evidence" value="ECO:0007669"/>
    <property type="project" value="UniProtKB-SubCell"/>
</dbReference>
<keyword evidence="8" id="KW-1185">Reference proteome</keyword>
<comment type="subcellular location">
    <subcellularLocation>
        <location evidence="3">Secreted</location>
    </subcellularLocation>
    <subcellularLocation>
        <location evidence="3">Bacterial flagellum</location>
    </subcellularLocation>
</comment>
<keyword evidence="7" id="KW-0969">Cilium</keyword>
<dbReference type="InterPro" id="IPR001492">
    <property type="entry name" value="Flagellin"/>
</dbReference>
<dbReference type="RefSeq" id="WP_183731879.1">
    <property type="nucleotide sequence ID" value="NZ_JACHID010000007.1"/>
</dbReference>
<reference evidence="7 8" key="1">
    <citation type="submission" date="2020-08" db="EMBL/GenBank/DDBJ databases">
        <title>Genomic Encyclopedia of Type Strains, Phase IV (KMG-IV): sequencing the most valuable type-strain genomes for metagenomic binning, comparative biology and taxonomic classification.</title>
        <authorList>
            <person name="Goeker M."/>
        </authorList>
    </citation>
    <scope>NUCLEOTIDE SEQUENCE [LARGE SCALE GENOMIC DNA]</scope>
    <source>
        <strain evidence="7 8">DSM 22071</strain>
    </source>
</reference>
<dbReference type="Gene3D" id="6.10.10.10">
    <property type="entry name" value="Flagellar export chaperone, C-terminal domain"/>
    <property type="match status" value="1"/>
</dbReference>
<keyword evidence="4" id="KW-0175">Coiled coil</keyword>
<dbReference type="InterPro" id="IPR046358">
    <property type="entry name" value="Flagellin_C"/>
</dbReference>
<keyword evidence="3" id="KW-0964">Secreted</keyword>
<feature type="domain" description="Flagellin C-terminal" evidence="6">
    <location>
        <begin position="766"/>
        <end position="850"/>
    </location>
</feature>
<dbReference type="SUPFAM" id="SSF64518">
    <property type="entry name" value="Phase 1 flagellin"/>
    <property type="match status" value="1"/>
</dbReference>
<keyword evidence="7" id="KW-0282">Flagellum</keyword>
<gene>
    <name evidence="7" type="ORF">HNR37_001380</name>
</gene>
<evidence type="ECO:0000256" key="3">
    <source>
        <dbReference type="RuleBase" id="RU362073"/>
    </source>
</evidence>